<keyword evidence="2" id="KW-0808">Transferase</keyword>
<name>A0A7W2TVJ4_9GAMM</name>
<dbReference type="GO" id="GO:0016779">
    <property type="term" value="F:nucleotidyltransferase activity"/>
    <property type="evidence" value="ECO:0007669"/>
    <property type="project" value="UniProtKB-KW"/>
</dbReference>
<dbReference type="Pfam" id="PF00899">
    <property type="entry name" value="ThiF"/>
    <property type="match status" value="1"/>
</dbReference>
<feature type="domain" description="THIF-type NAD/FAD binding fold" evidence="1">
    <location>
        <begin position="11"/>
        <end position="263"/>
    </location>
</feature>
<dbReference type="NCBIfam" id="NF006077">
    <property type="entry name" value="PRK08223.1"/>
    <property type="match status" value="1"/>
</dbReference>
<dbReference type="Gene3D" id="3.40.50.720">
    <property type="entry name" value="NAD(P)-binding Rossmann-like Domain"/>
    <property type="match status" value="1"/>
</dbReference>
<gene>
    <name evidence="2" type="ORF">H2508_06325</name>
</gene>
<protein>
    <submittedName>
        <fullName evidence="2">ThiF family adenylyltransferase</fullName>
    </submittedName>
</protein>
<comment type="caution">
    <text evidence="2">The sequence shown here is derived from an EMBL/GenBank/DDBJ whole genome shotgun (WGS) entry which is preliminary data.</text>
</comment>
<dbReference type="AlphaFoldDB" id="A0A7W2TVJ4"/>
<keyword evidence="2" id="KW-0548">Nucleotidyltransferase</keyword>
<dbReference type="PANTHER" id="PTHR43267">
    <property type="entry name" value="TRNA THREONYLCARBAMOYLADENOSINE DEHYDRATASE"/>
    <property type="match status" value="1"/>
</dbReference>
<dbReference type="GO" id="GO:0061503">
    <property type="term" value="F:tRNA threonylcarbamoyladenosine dehydratase"/>
    <property type="evidence" value="ECO:0007669"/>
    <property type="project" value="TreeGrafter"/>
</dbReference>
<evidence type="ECO:0000313" key="2">
    <source>
        <dbReference type="EMBL" id="MBA6412727.1"/>
    </source>
</evidence>
<dbReference type="InterPro" id="IPR035985">
    <property type="entry name" value="Ubiquitin-activating_enz"/>
</dbReference>
<dbReference type="InterPro" id="IPR000594">
    <property type="entry name" value="ThiF_NAD_FAD-bd"/>
</dbReference>
<dbReference type="GO" id="GO:0008641">
    <property type="term" value="F:ubiquitin-like modifier activating enzyme activity"/>
    <property type="evidence" value="ECO:0007669"/>
    <property type="project" value="InterPro"/>
</dbReference>
<dbReference type="SUPFAM" id="SSF69572">
    <property type="entry name" value="Activating enzymes of the ubiquitin-like proteins"/>
    <property type="match status" value="1"/>
</dbReference>
<reference evidence="2 3" key="1">
    <citation type="submission" date="2020-07" db="EMBL/GenBank/DDBJ databases">
        <title>Halieaceae bacterium, F7430, whole genome shotgun sequencing project.</title>
        <authorList>
            <person name="Jiang S."/>
            <person name="Liu Z.W."/>
            <person name="Du Z.J."/>
        </authorList>
    </citation>
    <scope>NUCLEOTIDE SEQUENCE [LARGE SCALE GENOMIC DNA]</scope>
    <source>
        <strain evidence="2 3">F7430</strain>
    </source>
</reference>
<accession>A0A7W2TVJ4</accession>
<proteinExistence type="predicted"/>
<dbReference type="InterPro" id="IPR045886">
    <property type="entry name" value="ThiF/MoeB/HesA"/>
</dbReference>
<dbReference type="Proteomes" id="UP000539350">
    <property type="component" value="Unassembled WGS sequence"/>
</dbReference>
<dbReference type="RefSeq" id="WP_182170312.1">
    <property type="nucleotide sequence ID" value="NZ_JACFXU010000013.1"/>
</dbReference>
<dbReference type="GO" id="GO:0061504">
    <property type="term" value="P:cyclic threonylcarbamoyladenosine biosynthetic process"/>
    <property type="evidence" value="ECO:0007669"/>
    <property type="project" value="TreeGrafter"/>
</dbReference>
<dbReference type="PANTHER" id="PTHR43267:SF1">
    <property type="entry name" value="TRNA THREONYLCARBAMOYLADENOSINE DEHYDRATASE"/>
    <property type="match status" value="1"/>
</dbReference>
<sequence>MLDFDYSEAFSRNLGWVTEDEQRRLQSSRVAIAGMGGVGGSHLLTLARLGVGQFHIADMDQYELANFNRQAGATVASLGRNKLEVMAELARGVNPGLHLTEFPHGVQQSNIDKFLEGVDLYVDALDFFVLDVRRAVFAACEAKGIPAITAAPLGMGVAFLAFAPGGMSFEDYFQLEGQSPEEQAIRFLLGLSPRMLQMKYLADPERVNFAEQRGPSTAMACELCAGMAATQGLKLLLGRGRVPLAPRGLHFDAYRNRLVNTWRPGGNNNLLQRLLLAIARRKLGISA</sequence>
<keyword evidence="3" id="KW-1185">Reference proteome</keyword>
<evidence type="ECO:0000313" key="3">
    <source>
        <dbReference type="Proteomes" id="UP000539350"/>
    </source>
</evidence>
<evidence type="ECO:0000259" key="1">
    <source>
        <dbReference type="Pfam" id="PF00899"/>
    </source>
</evidence>
<organism evidence="2 3">
    <name type="scientific">Sediminihaliea albiluteola</name>
    <dbReference type="NCBI Taxonomy" id="2758564"/>
    <lineage>
        <taxon>Bacteria</taxon>
        <taxon>Pseudomonadati</taxon>
        <taxon>Pseudomonadota</taxon>
        <taxon>Gammaproteobacteria</taxon>
        <taxon>Cellvibrionales</taxon>
        <taxon>Halieaceae</taxon>
        <taxon>Sediminihaliea</taxon>
    </lineage>
</organism>
<dbReference type="EMBL" id="JACFXU010000013">
    <property type="protein sequence ID" value="MBA6412727.1"/>
    <property type="molecule type" value="Genomic_DNA"/>
</dbReference>
<dbReference type="CDD" id="cd01483">
    <property type="entry name" value="E1_enzyme_family"/>
    <property type="match status" value="1"/>
</dbReference>